<dbReference type="EMBL" id="JAIZAY010001435">
    <property type="protein sequence ID" value="KAJ8017581.1"/>
    <property type="molecule type" value="Genomic_DNA"/>
</dbReference>
<dbReference type="PANTHER" id="PTHR46780">
    <property type="entry name" value="PROTEIN EVA-1"/>
    <property type="match status" value="1"/>
</dbReference>
<dbReference type="InterPro" id="IPR000922">
    <property type="entry name" value="Lectin_gal-bd_dom"/>
</dbReference>
<dbReference type="AlphaFoldDB" id="A0A9Q0YFB9"/>
<reference evidence="4" key="1">
    <citation type="submission" date="2021-10" db="EMBL/GenBank/DDBJ databases">
        <title>Tropical sea cucumber genome reveals ecological adaptation and Cuvierian tubules defense mechanism.</title>
        <authorList>
            <person name="Chen T."/>
        </authorList>
    </citation>
    <scope>NUCLEOTIDE SEQUENCE</scope>
    <source>
        <strain evidence="4">Nanhai2018</strain>
        <tissue evidence="4">Muscle</tissue>
    </source>
</reference>
<feature type="domain" description="SUEL-type lectin" evidence="3">
    <location>
        <begin position="1"/>
        <end position="94"/>
    </location>
</feature>
<feature type="compositionally biased region" description="Acidic residues" evidence="1">
    <location>
        <begin position="120"/>
        <end position="147"/>
    </location>
</feature>
<evidence type="ECO:0000313" key="5">
    <source>
        <dbReference type="Proteomes" id="UP001152320"/>
    </source>
</evidence>
<dbReference type="Pfam" id="PF02140">
    <property type="entry name" value="SUEL_Lectin"/>
    <property type="match status" value="1"/>
</dbReference>
<dbReference type="Proteomes" id="UP001152320">
    <property type="component" value="Unassembled WGS sequence"/>
</dbReference>
<dbReference type="OrthoDB" id="6120134at2759"/>
<name>A0A9Q0YFB9_HOLLE</name>
<evidence type="ECO:0000256" key="2">
    <source>
        <dbReference type="SAM" id="Phobius"/>
    </source>
</evidence>
<sequence>MENVVCPKNSTINVIKATYGYNTSNEEARQECDDWWNKYFRDLDSTNCHHPNSTYIVADKCNGLSQCTISASNEMFGDPCRGETKYFELYYNCNQDGYQVDSDSSYENKINNDEIRVDIEDGDDDDDDDKNGSVDDNDDGDYHDDDDEDGKGLSAIAVVAIAAGIPFGAVITISTIVILACILARRIKR</sequence>
<evidence type="ECO:0000256" key="1">
    <source>
        <dbReference type="SAM" id="MobiDB-lite"/>
    </source>
</evidence>
<keyword evidence="2" id="KW-0812">Transmembrane</keyword>
<comment type="caution">
    <text evidence="4">The sequence shown here is derived from an EMBL/GenBank/DDBJ whole genome shotgun (WGS) entry which is preliminary data.</text>
</comment>
<gene>
    <name evidence="4" type="ORF">HOLleu_44908</name>
</gene>
<evidence type="ECO:0000313" key="4">
    <source>
        <dbReference type="EMBL" id="KAJ8017581.1"/>
    </source>
</evidence>
<organism evidence="4 5">
    <name type="scientific">Holothuria leucospilota</name>
    <name type="common">Black long sea cucumber</name>
    <name type="synonym">Mertensiothuria leucospilota</name>
    <dbReference type="NCBI Taxonomy" id="206669"/>
    <lineage>
        <taxon>Eukaryota</taxon>
        <taxon>Metazoa</taxon>
        <taxon>Echinodermata</taxon>
        <taxon>Eleutherozoa</taxon>
        <taxon>Echinozoa</taxon>
        <taxon>Holothuroidea</taxon>
        <taxon>Aspidochirotacea</taxon>
        <taxon>Aspidochirotida</taxon>
        <taxon>Holothuriidae</taxon>
        <taxon>Holothuria</taxon>
    </lineage>
</organism>
<dbReference type="GO" id="GO:0030246">
    <property type="term" value="F:carbohydrate binding"/>
    <property type="evidence" value="ECO:0007669"/>
    <property type="project" value="InterPro"/>
</dbReference>
<feature type="transmembrane region" description="Helical" evidence="2">
    <location>
        <begin position="155"/>
        <end position="184"/>
    </location>
</feature>
<feature type="region of interest" description="Disordered" evidence="1">
    <location>
        <begin position="118"/>
        <end position="147"/>
    </location>
</feature>
<keyword evidence="5" id="KW-1185">Reference proteome</keyword>
<dbReference type="Gene3D" id="2.60.120.740">
    <property type="match status" value="1"/>
</dbReference>
<keyword evidence="2" id="KW-1133">Transmembrane helix</keyword>
<evidence type="ECO:0000259" key="3">
    <source>
        <dbReference type="PROSITE" id="PS50228"/>
    </source>
</evidence>
<dbReference type="PROSITE" id="PS50228">
    <property type="entry name" value="SUEL_LECTIN"/>
    <property type="match status" value="1"/>
</dbReference>
<protein>
    <submittedName>
        <fullName evidence="4">Latrophilin Cirl</fullName>
    </submittedName>
</protein>
<dbReference type="InterPro" id="IPR043159">
    <property type="entry name" value="Lectin_gal-bd_sf"/>
</dbReference>
<proteinExistence type="predicted"/>
<keyword evidence="2" id="KW-0472">Membrane</keyword>
<accession>A0A9Q0YFB9</accession>